<gene>
    <name evidence="1" type="ORF">FAGAP_996</name>
</gene>
<reference evidence="1" key="1">
    <citation type="submission" date="2020-01" db="EMBL/GenBank/DDBJ databases">
        <title>Identification and distribution of gene clusters putatively required for synthesis of sphingolipid metabolism inhibitors in phylogenetically diverse species of the filamentous fungus Fusarium.</title>
        <authorList>
            <person name="Kim H.-S."/>
            <person name="Busman M."/>
            <person name="Brown D.W."/>
            <person name="Divon H."/>
            <person name="Uhlig S."/>
            <person name="Proctor R.H."/>
        </authorList>
    </citation>
    <scope>NUCLEOTIDE SEQUENCE</scope>
    <source>
        <strain evidence="1">NRRL 31653</strain>
    </source>
</reference>
<comment type="caution">
    <text evidence="1">The sequence shown here is derived from an EMBL/GenBank/DDBJ whole genome shotgun (WGS) entry which is preliminary data.</text>
</comment>
<sequence length="116" mass="12726">MLPKTPSEVLKELVELVDILLETESEAEVKLLTEPVLVEAPFEVALDTPLEEGLPLVEAKDDEREVLEKLDAATRLVDATELELGRERAALEEAATEKPTLLADDKAPIEVGNELL</sequence>
<keyword evidence="2" id="KW-1185">Reference proteome</keyword>
<dbReference type="AlphaFoldDB" id="A0A9P5BPZ9"/>
<proteinExistence type="predicted"/>
<dbReference type="Proteomes" id="UP000737391">
    <property type="component" value="Unassembled WGS sequence"/>
</dbReference>
<dbReference type="OrthoDB" id="5106957at2759"/>
<protein>
    <submittedName>
        <fullName evidence="1">Uncharacterized protein</fullName>
    </submittedName>
</protein>
<evidence type="ECO:0000313" key="2">
    <source>
        <dbReference type="Proteomes" id="UP000737391"/>
    </source>
</evidence>
<name>A0A9P5BPZ9_9HYPO</name>
<dbReference type="EMBL" id="LUFC02000056">
    <property type="protein sequence ID" value="KAF4502771.1"/>
    <property type="molecule type" value="Genomic_DNA"/>
</dbReference>
<evidence type="ECO:0000313" key="1">
    <source>
        <dbReference type="EMBL" id="KAF4502771.1"/>
    </source>
</evidence>
<accession>A0A9P5BPZ9</accession>
<organism evidence="1 2">
    <name type="scientific">Fusarium agapanthi</name>
    <dbReference type="NCBI Taxonomy" id="1803897"/>
    <lineage>
        <taxon>Eukaryota</taxon>
        <taxon>Fungi</taxon>
        <taxon>Dikarya</taxon>
        <taxon>Ascomycota</taxon>
        <taxon>Pezizomycotina</taxon>
        <taxon>Sordariomycetes</taxon>
        <taxon>Hypocreomycetidae</taxon>
        <taxon>Hypocreales</taxon>
        <taxon>Nectriaceae</taxon>
        <taxon>Fusarium</taxon>
        <taxon>Fusarium fujikuroi species complex</taxon>
    </lineage>
</organism>